<evidence type="ECO:0000256" key="6">
    <source>
        <dbReference type="ARBA" id="ARBA00023295"/>
    </source>
</evidence>
<dbReference type="InterPro" id="IPR006626">
    <property type="entry name" value="PbH1"/>
</dbReference>
<comment type="similarity">
    <text evidence="2 9">Belongs to the glycosyl hydrolase 28 family.</text>
</comment>
<dbReference type="InterPro" id="IPR012334">
    <property type="entry name" value="Pectin_lyas_fold"/>
</dbReference>
<dbReference type="GO" id="GO:0004650">
    <property type="term" value="F:polygalacturonase activity"/>
    <property type="evidence" value="ECO:0007669"/>
    <property type="project" value="InterPro"/>
</dbReference>
<comment type="subcellular location">
    <subcellularLocation>
        <location evidence="1">Secreted</location>
        <location evidence="1">Cell wall</location>
    </subcellularLocation>
</comment>
<dbReference type="Pfam" id="PF00295">
    <property type="entry name" value="Glyco_hydro_28"/>
    <property type="match status" value="2"/>
</dbReference>
<evidence type="ECO:0008006" key="12">
    <source>
        <dbReference type="Google" id="ProtNLM"/>
    </source>
</evidence>
<keyword evidence="11" id="KW-1185">Reference proteome</keyword>
<dbReference type="SUPFAM" id="SSF51126">
    <property type="entry name" value="Pectin lyase-like"/>
    <property type="match status" value="1"/>
</dbReference>
<reference evidence="10 11" key="1">
    <citation type="journal article" date="2019" name="Genome Biol. Evol.">
        <title>The Rhododendron genome and chromosomal organization provide insight into shared whole-genome duplications across the heath family (Ericaceae).</title>
        <authorList>
            <person name="Soza V.L."/>
            <person name="Lindsley D."/>
            <person name="Waalkes A."/>
            <person name="Ramage E."/>
            <person name="Patwardhan R.P."/>
            <person name="Burton J.N."/>
            <person name="Adey A."/>
            <person name="Kumar A."/>
            <person name="Qiu R."/>
            <person name="Shendure J."/>
            <person name="Hall B."/>
        </authorList>
    </citation>
    <scope>NUCLEOTIDE SEQUENCE [LARGE SCALE GENOMIC DNA]</scope>
    <source>
        <strain evidence="10">RSF 1966-606</strain>
    </source>
</reference>
<evidence type="ECO:0000256" key="8">
    <source>
        <dbReference type="PROSITE-ProRule" id="PRU10052"/>
    </source>
</evidence>
<evidence type="ECO:0000256" key="9">
    <source>
        <dbReference type="RuleBase" id="RU361169"/>
    </source>
</evidence>
<dbReference type="GO" id="GO:0071555">
    <property type="term" value="P:cell wall organization"/>
    <property type="evidence" value="ECO:0007669"/>
    <property type="project" value="UniProtKB-KW"/>
</dbReference>
<evidence type="ECO:0000313" key="10">
    <source>
        <dbReference type="EMBL" id="KAE9459814.1"/>
    </source>
</evidence>
<feature type="non-terminal residue" evidence="10">
    <location>
        <position position="1"/>
    </location>
</feature>
<dbReference type="Proteomes" id="UP000428333">
    <property type="component" value="Linkage Group LG05"/>
</dbReference>
<dbReference type="PROSITE" id="PS00502">
    <property type="entry name" value="POLYGALACTURONASE"/>
    <property type="match status" value="1"/>
</dbReference>
<evidence type="ECO:0000256" key="4">
    <source>
        <dbReference type="ARBA" id="ARBA00022525"/>
    </source>
</evidence>
<evidence type="ECO:0000313" key="11">
    <source>
        <dbReference type="Proteomes" id="UP000428333"/>
    </source>
</evidence>
<keyword evidence="4" id="KW-0964">Secreted</keyword>
<keyword evidence="7" id="KW-0961">Cell wall biogenesis/degradation</keyword>
<gene>
    <name evidence="10" type="ORF">C3L33_08286</name>
</gene>
<dbReference type="PANTHER" id="PTHR31375">
    <property type="match status" value="1"/>
</dbReference>
<evidence type="ECO:0000256" key="5">
    <source>
        <dbReference type="ARBA" id="ARBA00022801"/>
    </source>
</evidence>
<accession>A0A6A4LUI6</accession>
<protein>
    <recommendedName>
        <fullName evidence="12">Pectate lyase superfamily protein domain-containing protein</fullName>
    </recommendedName>
</protein>
<proteinExistence type="inferred from homology"/>
<keyword evidence="3" id="KW-0134">Cell wall</keyword>
<dbReference type="EMBL" id="QEFC01001158">
    <property type="protein sequence ID" value="KAE9459814.1"/>
    <property type="molecule type" value="Genomic_DNA"/>
</dbReference>
<dbReference type="GO" id="GO:0005975">
    <property type="term" value="P:carbohydrate metabolic process"/>
    <property type="evidence" value="ECO:0007669"/>
    <property type="project" value="InterPro"/>
</dbReference>
<dbReference type="OrthoDB" id="187139at2759"/>
<comment type="caution">
    <text evidence="10">The sequence shown here is derived from an EMBL/GenBank/DDBJ whole genome shotgun (WGS) entry which is preliminary data.</text>
</comment>
<dbReference type="AlphaFoldDB" id="A0A6A4LUI6"/>
<evidence type="ECO:0000256" key="2">
    <source>
        <dbReference type="ARBA" id="ARBA00008834"/>
    </source>
</evidence>
<organism evidence="10 11">
    <name type="scientific">Rhododendron williamsianum</name>
    <dbReference type="NCBI Taxonomy" id="262921"/>
    <lineage>
        <taxon>Eukaryota</taxon>
        <taxon>Viridiplantae</taxon>
        <taxon>Streptophyta</taxon>
        <taxon>Embryophyta</taxon>
        <taxon>Tracheophyta</taxon>
        <taxon>Spermatophyta</taxon>
        <taxon>Magnoliopsida</taxon>
        <taxon>eudicotyledons</taxon>
        <taxon>Gunneridae</taxon>
        <taxon>Pentapetalae</taxon>
        <taxon>asterids</taxon>
        <taxon>Ericales</taxon>
        <taxon>Ericaceae</taxon>
        <taxon>Ericoideae</taxon>
        <taxon>Rhodoreae</taxon>
        <taxon>Rhododendron</taxon>
    </lineage>
</organism>
<dbReference type="SMART" id="SM00710">
    <property type="entry name" value="PbH1"/>
    <property type="match status" value="5"/>
</dbReference>
<dbReference type="Gene3D" id="2.160.20.10">
    <property type="entry name" value="Single-stranded right-handed beta-helix, Pectin lyase-like"/>
    <property type="match status" value="1"/>
</dbReference>
<dbReference type="InterPro" id="IPR000743">
    <property type="entry name" value="Glyco_hydro_28"/>
</dbReference>
<evidence type="ECO:0000256" key="3">
    <source>
        <dbReference type="ARBA" id="ARBA00022512"/>
    </source>
</evidence>
<dbReference type="InterPro" id="IPR011050">
    <property type="entry name" value="Pectin_lyase_fold/virulence"/>
</dbReference>
<sequence length="484" mass="52574">TTKMILSSHFVVPVLCILLVSTSAFSFSFTTLLPDQLRRSTTINHGHHAVEPAHKTFGLPRFGLSSRLAAGRRSSSSPKTVNVDDFGAKADGTDDSKAFKAAWEEACASTNAVLVVPENRIYHLKPLTFSGPCSSGLTVQIDGTIKASNKPSDYSADPRHWLQFVNLENFNVRGAGTINGNGKIWWLKSCKINKSLVRNSIRFLTIDSITFLSFDYRTYEGSFLFFFLFSQPCKEAPTAITFLNCKNLGVSGIRSRNAQQMHIVFQKCVNVKAWNLRVIAPGNSPNTDGIHVTGTQNISILSSVIRTGDDCISIVSGSRNVIVRDIICGPGHGISIGSLGKGKSEAMVSDVFVNRARLTGTTNGVRIKTWQGGSGYAKNIFFENIVMNNVSNPIIIDQNYCDQKTPCQKQGSAVQVQNVLYRNIQGTSASEKAIKLDCSNSLPCKQIVLQSINLASVSAEDKEAASCANIKGLTTFGRVSPQCS</sequence>
<feature type="active site" evidence="8">
    <location>
        <position position="332"/>
    </location>
</feature>
<name>A0A6A4LUI6_9ERIC</name>
<keyword evidence="5 9" id="KW-0378">Hydrolase</keyword>
<evidence type="ECO:0000256" key="1">
    <source>
        <dbReference type="ARBA" id="ARBA00004191"/>
    </source>
</evidence>
<keyword evidence="6 9" id="KW-0326">Glycosidase</keyword>
<evidence type="ECO:0000256" key="7">
    <source>
        <dbReference type="ARBA" id="ARBA00023316"/>
    </source>
</evidence>